<dbReference type="Pfam" id="PF15475">
    <property type="entry name" value="UPF0444"/>
    <property type="match status" value="1"/>
</dbReference>
<accession>A0A8C4WV02</accession>
<comment type="similarity">
    <text evidence="2">Belongs to the TMEM263 family.</text>
</comment>
<keyword evidence="4" id="KW-1133">Transmembrane helix</keyword>
<reference evidence="6" key="2">
    <citation type="submission" date="2025-09" db="UniProtKB">
        <authorList>
            <consortium name="Ensembl"/>
        </authorList>
    </citation>
    <scope>IDENTIFICATION</scope>
</reference>
<dbReference type="GeneTree" id="ENSGT00390000013899"/>
<evidence type="ECO:0000256" key="2">
    <source>
        <dbReference type="ARBA" id="ARBA00008411"/>
    </source>
</evidence>
<dbReference type="InterPro" id="IPR028153">
    <property type="entry name" value="UPF0444"/>
</dbReference>
<comment type="subcellular location">
    <subcellularLocation>
        <location evidence="1">Membrane</location>
        <topology evidence="1">Multi-pass membrane protein</topology>
    </subcellularLocation>
</comment>
<dbReference type="GO" id="GO:0016020">
    <property type="term" value="C:membrane"/>
    <property type="evidence" value="ECO:0007669"/>
    <property type="project" value="UniProtKB-SubCell"/>
</dbReference>
<dbReference type="PANTHER" id="PTHR31443">
    <property type="match status" value="1"/>
</dbReference>
<dbReference type="AlphaFoldDB" id="A0A8C4WV02"/>
<protein>
    <submittedName>
        <fullName evidence="6">Zgc:101566</fullName>
    </submittedName>
</protein>
<sequence length="96" mass="9615">MNCDKDHPKTAPSMLWRVTGGLYNATRGAVGATIGGVTWIGGKGYEVTKTVVSTVPAAGVGIVKGSMSAVAGGFSSVGSTVVSKVPFGGKKKDKAD</sequence>
<evidence type="ECO:0000256" key="5">
    <source>
        <dbReference type="ARBA" id="ARBA00023136"/>
    </source>
</evidence>
<keyword evidence="3" id="KW-0812">Transmembrane</keyword>
<keyword evidence="7" id="KW-1185">Reference proteome</keyword>
<name>A0A8C4WV02_EPTBU</name>
<dbReference type="Proteomes" id="UP000694388">
    <property type="component" value="Unplaced"/>
</dbReference>
<evidence type="ECO:0000256" key="3">
    <source>
        <dbReference type="ARBA" id="ARBA00022692"/>
    </source>
</evidence>
<reference evidence="6" key="1">
    <citation type="submission" date="2025-08" db="UniProtKB">
        <authorList>
            <consortium name="Ensembl"/>
        </authorList>
    </citation>
    <scope>IDENTIFICATION</scope>
</reference>
<organism evidence="6 7">
    <name type="scientific">Eptatretus burgeri</name>
    <name type="common">Inshore hagfish</name>
    <dbReference type="NCBI Taxonomy" id="7764"/>
    <lineage>
        <taxon>Eukaryota</taxon>
        <taxon>Metazoa</taxon>
        <taxon>Chordata</taxon>
        <taxon>Craniata</taxon>
        <taxon>Vertebrata</taxon>
        <taxon>Cyclostomata</taxon>
        <taxon>Myxini</taxon>
        <taxon>Myxiniformes</taxon>
        <taxon>Myxinidae</taxon>
        <taxon>Eptatretinae</taxon>
        <taxon>Eptatretus</taxon>
    </lineage>
</organism>
<evidence type="ECO:0000313" key="7">
    <source>
        <dbReference type="Proteomes" id="UP000694388"/>
    </source>
</evidence>
<proteinExistence type="inferred from homology"/>
<dbReference type="Ensembl" id="ENSEBUT00000013229.1">
    <property type="protein sequence ID" value="ENSEBUP00000012653.1"/>
    <property type="gene ID" value="ENSEBUG00000008041.1"/>
</dbReference>
<evidence type="ECO:0000256" key="1">
    <source>
        <dbReference type="ARBA" id="ARBA00004141"/>
    </source>
</evidence>
<evidence type="ECO:0000313" key="6">
    <source>
        <dbReference type="Ensembl" id="ENSEBUP00000012653.1"/>
    </source>
</evidence>
<keyword evidence="5" id="KW-0472">Membrane</keyword>
<dbReference type="OMA" id="GMMWRVT"/>
<evidence type="ECO:0000256" key="4">
    <source>
        <dbReference type="ARBA" id="ARBA00022989"/>
    </source>
</evidence>